<accession>A0A1Y2HIK1</accession>
<dbReference type="Proteomes" id="UP000193411">
    <property type="component" value="Unassembled WGS sequence"/>
</dbReference>
<evidence type="ECO:0000313" key="2">
    <source>
        <dbReference type="EMBL" id="ORZ34359.1"/>
    </source>
</evidence>
<proteinExistence type="predicted"/>
<evidence type="ECO:0000256" key="1">
    <source>
        <dbReference type="SAM" id="MobiDB-lite"/>
    </source>
</evidence>
<protein>
    <submittedName>
        <fullName evidence="2">Uncharacterized protein</fullName>
    </submittedName>
</protein>
<dbReference type="AlphaFoldDB" id="A0A1Y2HIK1"/>
<organism evidence="2 3">
    <name type="scientific">Catenaria anguillulae PL171</name>
    <dbReference type="NCBI Taxonomy" id="765915"/>
    <lineage>
        <taxon>Eukaryota</taxon>
        <taxon>Fungi</taxon>
        <taxon>Fungi incertae sedis</taxon>
        <taxon>Blastocladiomycota</taxon>
        <taxon>Blastocladiomycetes</taxon>
        <taxon>Blastocladiales</taxon>
        <taxon>Catenariaceae</taxon>
        <taxon>Catenaria</taxon>
    </lineage>
</organism>
<sequence length="444" mass="45446">MDASPSHLDLRRLLFLGSSSSSSGRRSGHGAHLGLVHGPAHQWTDYLLATALAAGALAVGVVATRAARKFLSTSTCSSSSSLSSTSSTDGSHATSSTSTSLVLPTDRPVRVSITLRNTALWSPSSDPSMPNFAFIEGAKSTLVRHLAANPRIDLHVIAVVTSPEERTEVVRLLGAAGIYAYLPMTNVHLVDPWKAVVEETTSGELAGMPRHLVAQVLAVQQIRPDVHIEGSRSTRAVRWIAQHVPAVVWVHPRMARAASVHVPTTSSSAPRLGLSRGAAATLNNKHASPAAMSQGDSAVDVGLSSPSALSPTSYSVSTTTVGGACDDGLPPPVHADLSPAAAGDAPHVHHDRAALTPGALLFAEGGAAAPPMPTSPSAASGALASAEWSSSSSSSGTTTGTAAAMGETGGVGVVPMNVLVTERLADWTRRDSVLGGKVVEYGLA</sequence>
<name>A0A1Y2HIK1_9FUNG</name>
<evidence type="ECO:0000313" key="3">
    <source>
        <dbReference type="Proteomes" id="UP000193411"/>
    </source>
</evidence>
<feature type="compositionally biased region" description="Low complexity" evidence="1">
    <location>
        <begin position="75"/>
        <end position="100"/>
    </location>
</feature>
<keyword evidence="3" id="KW-1185">Reference proteome</keyword>
<reference evidence="2 3" key="1">
    <citation type="submission" date="2016-07" db="EMBL/GenBank/DDBJ databases">
        <title>Pervasive Adenine N6-methylation of Active Genes in Fungi.</title>
        <authorList>
            <consortium name="DOE Joint Genome Institute"/>
            <person name="Mondo S.J."/>
            <person name="Dannebaum R.O."/>
            <person name="Kuo R.C."/>
            <person name="Labutti K."/>
            <person name="Haridas S."/>
            <person name="Kuo A."/>
            <person name="Salamov A."/>
            <person name="Ahrendt S.R."/>
            <person name="Lipzen A."/>
            <person name="Sullivan W."/>
            <person name="Andreopoulos W.B."/>
            <person name="Clum A."/>
            <person name="Lindquist E."/>
            <person name="Daum C."/>
            <person name="Ramamoorthy G.K."/>
            <person name="Gryganskyi A."/>
            <person name="Culley D."/>
            <person name="Magnuson J.K."/>
            <person name="James T.Y."/>
            <person name="O'Malley M.A."/>
            <person name="Stajich J.E."/>
            <person name="Spatafora J.W."/>
            <person name="Visel A."/>
            <person name="Grigoriev I.V."/>
        </authorList>
    </citation>
    <scope>NUCLEOTIDE SEQUENCE [LARGE SCALE GENOMIC DNA]</scope>
    <source>
        <strain evidence="2 3">PL171</strain>
    </source>
</reference>
<feature type="region of interest" description="Disordered" evidence="1">
    <location>
        <begin position="366"/>
        <end position="408"/>
    </location>
</feature>
<dbReference type="OrthoDB" id="77656at2759"/>
<feature type="region of interest" description="Disordered" evidence="1">
    <location>
        <begin position="75"/>
        <end position="101"/>
    </location>
</feature>
<gene>
    <name evidence="2" type="ORF">BCR44DRAFT_32195</name>
</gene>
<dbReference type="EMBL" id="MCFL01000029">
    <property type="protein sequence ID" value="ORZ34359.1"/>
    <property type="molecule type" value="Genomic_DNA"/>
</dbReference>
<feature type="compositionally biased region" description="Low complexity" evidence="1">
    <location>
        <begin position="366"/>
        <end position="406"/>
    </location>
</feature>
<comment type="caution">
    <text evidence="2">The sequence shown here is derived from an EMBL/GenBank/DDBJ whole genome shotgun (WGS) entry which is preliminary data.</text>
</comment>